<organism evidence="2 3">
    <name type="scientific">Treponema ruminis</name>
    <dbReference type="NCBI Taxonomy" id="744515"/>
    <lineage>
        <taxon>Bacteria</taxon>
        <taxon>Pseudomonadati</taxon>
        <taxon>Spirochaetota</taxon>
        <taxon>Spirochaetia</taxon>
        <taxon>Spirochaetales</taxon>
        <taxon>Treponemataceae</taxon>
        <taxon>Treponema</taxon>
    </lineage>
</organism>
<keyword evidence="3" id="KW-1185">Reference proteome</keyword>
<dbReference type="InterPro" id="IPR004843">
    <property type="entry name" value="Calcineurin-like_PHP"/>
</dbReference>
<sequence>MKQITKEDFLQGYSPDNIFVTSDLHLYHTNIIKYCNRQFDYSPEGCSQMNEFILKKFDSLPEDCLIWNLGDVYLNLRLEESRIMNDIMRMKKNRKMNLILGNHDLRAKKKPFSNYIEYFEHLGFDKVYKGPFQFENIVLSHEPVFIDSISSLVNIHGHTHDTMVTEDYFTGEYNTSYPKQKVDPAKYINVCMDANNCRIMSLKEILSKIENS</sequence>
<name>A0A7W8GAJ9_9SPIR</name>
<dbReference type="EMBL" id="JACHFQ010000007">
    <property type="protein sequence ID" value="MBB5226856.1"/>
    <property type="molecule type" value="Genomic_DNA"/>
</dbReference>
<feature type="domain" description="Calcineurin-like phosphoesterase" evidence="1">
    <location>
        <begin position="18"/>
        <end position="163"/>
    </location>
</feature>
<reference evidence="2 3" key="1">
    <citation type="submission" date="2020-08" db="EMBL/GenBank/DDBJ databases">
        <title>Genomic Encyclopedia of Type Strains, Phase IV (KMG-IV): sequencing the most valuable type-strain genomes for metagenomic binning, comparative biology and taxonomic classification.</title>
        <authorList>
            <person name="Goeker M."/>
        </authorList>
    </citation>
    <scope>NUCLEOTIDE SEQUENCE [LARGE SCALE GENOMIC DNA]</scope>
    <source>
        <strain evidence="2 3">DSM 103462</strain>
    </source>
</reference>
<dbReference type="SUPFAM" id="SSF56300">
    <property type="entry name" value="Metallo-dependent phosphatases"/>
    <property type="match status" value="1"/>
</dbReference>
<accession>A0A7W8GAJ9</accession>
<comment type="caution">
    <text evidence="2">The sequence shown here is derived from an EMBL/GenBank/DDBJ whole genome shotgun (WGS) entry which is preliminary data.</text>
</comment>
<evidence type="ECO:0000259" key="1">
    <source>
        <dbReference type="Pfam" id="PF00149"/>
    </source>
</evidence>
<evidence type="ECO:0000313" key="2">
    <source>
        <dbReference type="EMBL" id="MBB5226856.1"/>
    </source>
</evidence>
<dbReference type="RefSeq" id="WP_184660511.1">
    <property type="nucleotide sequence ID" value="NZ_CP031518.1"/>
</dbReference>
<protein>
    <submittedName>
        <fullName evidence="2">Calcineurin-like phosphoesterase family protein</fullName>
    </submittedName>
</protein>
<evidence type="ECO:0000313" key="3">
    <source>
        <dbReference type="Proteomes" id="UP000518887"/>
    </source>
</evidence>
<dbReference type="Gene3D" id="3.60.21.10">
    <property type="match status" value="1"/>
</dbReference>
<dbReference type="GO" id="GO:0016787">
    <property type="term" value="F:hydrolase activity"/>
    <property type="evidence" value="ECO:0007669"/>
    <property type="project" value="InterPro"/>
</dbReference>
<gene>
    <name evidence="2" type="ORF">HNP76_002244</name>
</gene>
<dbReference type="InterPro" id="IPR029052">
    <property type="entry name" value="Metallo-depent_PP-like"/>
</dbReference>
<proteinExistence type="predicted"/>
<dbReference type="AlphaFoldDB" id="A0A7W8GAJ9"/>
<dbReference type="Proteomes" id="UP000518887">
    <property type="component" value="Unassembled WGS sequence"/>
</dbReference>
<dbReference type="Pfam" id="PF00149">
    <property type="entry name" value="Metallophos"/>
    <property type="match status" value="1"/>
</dbReference>